<proteinExistence type="predicted"/>
<accession>A0A1M7MM45</accession>
<dbReference type="InterPro" id="IPR027372">
    <property type="entry name" value="Phytase-like_dom"/>
</dbReference>
<gene>
    <name evidence="3" type="ORF">HCU01_40640</name>
    <name evidence="4" type="ORF">SAMN05660971_04267</name>
</gene>
<feature type="signal peptide" evidence="1">
    <location>
        <begin position="1"/>
        <end position="26"/>
    </location>
</feature>
<dbReference type="EMBL" id="FRCA01000018">
    <property type="protein sequence ID" value="SHM91928.1"/>
    <property type="molecule type" value="Genomic_DNA"/>
</dbReference>
<evidence type="ECO:0000259" key="2">
    <source>
        <dbReference type="Pfam" id="PF13449"/>
    </source>
</evidence>
<reference evidence="4 5" key="1">
    <citation type="submission" date="2016-11" db="EMBL/GenBank/DDBJ databases">
        <authorList>
            <person name="Jaros S."/>
            <person name="Januszkiewicz K."/>
            <person name="Wedrychowicz H."/>
        </authorList>
    </citation>
    <scope>NUCLEOTIDE SEQUENCE [LARGE SCALE GENOMIC DNA]</scope>
    <source>
        <strain evidence="4 5">DSM 4740</strain>
    </source>
</reference>
<sequence>MRRLPRPLISMTIATLALPLGAAAQAQGLTPLATFEVHHNLPQELAPDETVTAAEIITASADGNLLIYTDSPAQRLGFIDITDPSNPGAAGSLALDGEPTSVSVAAGIALVGVNTSNSYTDPSGFLGVVDLESRKLIAQCELGGQPDSVAASPDGTLLAVAIENERNEDHNDGKLPQLPAGDLVLFDLAADGSPSNCDAARHVDLTGLASVAADDPEPEFVDINSAGQVAVTLQENNHIVIVDGTSGSIVNDFSAGSVDLEQIPTEQGSLTANGQLSDLAREPDAVGWLDEQRLVTANEGDYLGGSRGFTIFTADGQVAWDSGNALEQLALEHGAYPAGRAGKKGAEPEGIEIWKERGLILVGLERAASVAVYRDGGANQAPEFLQWLFTGVGPEGLLAIPQRDLFVVAAEEDDPEGGLRSTVSLYQWQDQTASVDITGTDDSGEAIGFGAISGLTIATDGTAYAVSDSAYPEARLYQLDPSTTPARITSVTVIHEDGAAAEGLDLEGVAPRAEGGVWLVSEGNPEQGRANEVIGVDSDGNIVERFTLPVSIAERMTRFGFEGIAALSSNTSKASNTSQEGSTPQTGRLAVIFQRPLTDEAGSARLGLLDPNSGEWQFVAVALSEPRSDAGGWVGFSEITALEDGRLALLERDNQVGERATLKRVVSISLDDATPVSAEQAPPVLSTSEVIDLLPVLAADHGVIVDKPEAMAITGNQLLVITDNDGVDDSISRTQLLSLTLPDA</sequence>
<dbReference type="SUPFAM" id="SSF63829">
    <property type="entry name" value="Calcium-dependent phosphotriesterase"/>
    <property type="match status" value="1"/>
</dbReference>
<dbReference type="STRING" id="44933.SAMN05660971_04267"/>
<evidence type="ECO:0000313" key="5">
    <source>
        <dbReference type="Proteomes" id="UP000184123"/>
    </source>
</evidence>
<evidence type="ECO:0000313" key="6">
    <source>
        <dbReference type="Proteomes" id="UP000321726"/>
    </source>
</evidence>
<dbReference type="AlphaFoldDB" id="A0A1M7MM45"/>
<reference evidence="3 6" key="2">
    <citation type="submission" date="2019-07" db="EMBL/GenBank/DDBJ databases">
        <title>Whole genome shotgun sequence of Halomonas cupida NBRC 102219.</title>
        <authorList>
            <person name="Hosoyama A."/>
            <person name="Uohara A."/>
            <person name="Ohji S."/>
            <person name="Ichikawa N."/>
        </authorList>
    </citation>
    <scope>NUCLEOTIDE SEQUENCE [LARGE SCALE GENOMIC DNA]</scope>
    <source>
        <strain evidence="3 6">NBRC 102219</strain>
    </source>
</reference>
<dbReference type="InterPro" id="IPR011048">
    <property type="entry name" value="Haem_d1_sf"/>
</dbReference>
<evidence type="ECO:0000313" key="4">
    <source>
        <dbReference type="EMBL" id="SHM91928.1"/>
    </source>
</evidence>
<keyword evidence="1" id="KW-0732">Signal</keyword>
<feature type="domain" description="Phytase-like" evidence="2">
    <location>
        <begin position="448"/>
        <end position="725"/>
    </location>
</feature>
<evidence type="ECO:0000313" key="3">
    <source>
        <dbReference type="EMBL" id="GEN26115.1"/>
    </source>
</evidence>
<dbReference type="OrthoDB" id="9803927at2"/>
<dbReference type="InterPro" id="IPR052956">
    <property type="entry name" value="Mesenchyme-surface_protein"/>
</dbReference>
<protein>
    <submittedName>
        <fullName evidence="3">Alkaline phosphatase</fullName>
    </submittedName>
    <submittedName>
        <fullName evidence="4">Esterase-like activity of phytase</fullName>
    </submittedName>
</protein>
<dbReference type="SUPFAM" id="SSF51004">
    <property type="entry name" value="C-terminal (heme d1) domain of cytochrome cd1-nitrite reductase"/>
    <property type="match status" value="1"/>
</dbReference>
<dbReference type="InterPro" id="IPR015943">
    <property type="entry name" value="WD40/YVTN_repeat-like_dom_sf"/>
</dbReference>
<evidence type="ECO:0000256" key="1">
    <source>
        <dbReference type="SAM" id="SignalP"/>
    </source>
</evidence>
<keyword evidence="6" id="KW-1185">Reference proteome</keyword>
<dbReference type="Proteomes" id="UP000184123">
    <property type="component" value="Unassembled WGS sequence"/>
</dbReference>
<organism evidence="4 5">
    <name type="scientific">Halomonas cupida</name>
    <dbReference type="NCBI Taxonomy" id="44933"/>
    <lineage>
        <taxon>Bacteria</taxon>
        <taxon>Pseudomonadati</taxon>
        <taxon>Pseudomonadota</taxon>
        <taxon>Gammaproteobacteria</taxon>
        <taxon>Oceanospirillales</taxon>
        <taxon>Halomonadaceae</taxon>
        <taxon>Halomonas</taxon>
    </lineage>
</organism>
<dbReference type="PANTHER" id="PTHR46928:SF1">
    <property type="entry name" value="MESENCHYME-SPECIFIC CELL SURFACE GLYCOPROTEIN"/>
    <property type="match status" value="1"/>
</dbReference>
<name>A0A1M7MM45_9GAMM</name>
<dbReference type="PANTHER" id="PTHR46928">
    <property type="entry name" value="MESENCHYME-SPECIFIC CELL SURFACE GLYCOPROTEIN"/>
    <property type="match status" value="1"/>
</dbReference>
<dbReference type="Pfam" id="PF13449">
    <property type="entry name" value="Phytase-like"/>
    <property type="match status" value="1"/>
</dbReference>
<dbReference type="Proteomes" id="UP000321726">
    <property type="component" value="Unassembled WGS sequence"/>
</dbReference>
<feature type="chain" id="PRO_5009928206" evidence="1">
    <location>
        <begin position="27"/>
        <end position="744"/>
    </location>
</feature>
<dbReference type="RefSeq" id="WP_073437237.1">
    <property type="nucleotide sequence ID" value="NZ_BJXU01000188.1"/>
</dbReference>
<dbReference type="EMBL" id="BJXU01000188">
    <property type="protein sequence ID" value="GEN26115.1"/>
    <property type="molecule type" value="Genomic_DNA"/>
</dbReference>
<dbReference type="Gene3D" id="2.130.10.10">
    <property type="entry name" value="YVTN repeat-like/Quinoprotein amine dehydrogenase"/>
    <property type="match status" value="1"/>
</dbReference>